<gene>
    <name evidence="1" type="ORF">BD311DRAFT_752781</name>
</gene>
<dbReference type="AlphaFoldDB" id="A0A4Q9MUH3"/>
<sequence length="63" mass="6873">MAQEGPNGSVLREVHLKRNNHRHGYGSGLPRIQMTVTIVVPSFITSTSDPVAQAFFRDGSTCC</sequence>
<feature type="non-terminal residue" evidence="1">
    <location>
        <position position="63"/>
    </location>
</feature>
<evidence type="ECO:0000313" key="1">
    <source>
        <dbReference type="EMBL" id="TBU31529.1"/>
    </source>
</evidence>
<accession>A0A4Q9MUH3</accession>
<organism evidence="1">
    <name type="scientific">Dichomitus squalens</name>
    <dbReference type="NCBI Taxonomy" id="114155"/>
    <lineage>
        <taxon>Eukaryota</taxon>
        <taxon>Fungi</taxon>
        <taxon>Dikarya</taxon>
        <taxon>Basidiomycota</taxon>
        <taxon>Agaricomycotina</taxon>
        <taxon>Agaricomycetes</taxon>
        <taxon>Polyporales</taxon>
        <taxon>Polyporaceae</taxon>
        <taxon>Dichomitus</taxon>
    </lineage>
</organism>
<dbReference type="Proteomes" id="UP000292957">
    <property type="component" value="Unassembled WGS sequence"/>
</dbReference>
<proteinExistence type="predicted"/>
<reference evidence="1" key="1">
    <citation type="submission" date="2019-01" db="EMBL/GenBank/DDBJ databases">
        <title>Draft genome sequences of three monokaryotic isolates of the white-rot basidiomycete fungus Dichomitus squalens.</title>
        <authorList>
            <consortium name="DOE Joint Genome Institute"/>
            <person name="Lopez S.C."/>
            <person name="Andreopoulos B."/>
            <person name="Pangilinan J."/>
            <person name="Lipzen A."/>
            <person name="Riley R."/>
            <person name="Ahrendt S."/>
            <person name="Ng V."/>
            <person name="Barry K."/>
            <person name="Daum C."/>
            <person name="Grigoriev I.V."/>
            <person name="Hilden K.S."/>
            <person name="Makela M.R."/>
            <person name="de Vries R.P."/>
        </authorList>
    </citation>
    <scope>NUCLEOTIDE SEQUENCE [LARGE SCALE GENOMIC DNA]</scope>
    <source>
        <strain evidence="1">OM18370.1</strain>
    </source>
</reference>
<dbReference type="EMBL" id="ML143399">
    <property type="protein sequence ID" value="TBU31529.1"/>
    <property type="molecule type" value="Genomic_DNA"/>
</dbReference>
<protein>
    <submittedName>
        <fullName evidence="1">Uncharacterized protein</fullName>
    </submittedName>
</protein>
<name>A0A4Q9MUH3_9APHY</name>